<evidence type="ECO:0000313" key="7">
    <source>
        <dbReference type="Proteomes" id="UP000059188"/>
    </source>
</evidence>
<dbReference type="GO" id="GO:0003964">
    <property type="term" value="F:RNA-directed DNA polymerase activity"/>
    <property type="evidence" value="ECO:0007669"/>
    <property type="project" value="UniProtKB-KW"/>
</dbReference>
<dbReference type="PROSITE" id="PS50878">
    <property type="entry name" value="RT_POL"/>
    <property type="match status" value="1"/>
</dbReference>
<reference evidence="5 7" key="3">
    <citation type="submission" date="2014-11" db="EMBL/GenBank/DDBJ databases">
        <authorList>
            <person name="Wibberg Daniel"/>
        </authorList>
    </citation>
    <scope>NUCLEOTIDE SEQUENCE [LARGE SCALE GENOMIC DNA]</scope>
    <source>
        <strain evidence="5">Rhizoctonia solani AG1-IB 7/3/14</strain>
    </source>
</reference>
<dbReference type="Gene3D" id="3.30.420.10">
    <property type="entry name" value="Ribonuclease H-like superfamily/Ribonuclease H"/>
    <property type="match status" value="1"/>
</dbReference>
<accession>M5BZD0</accession>
<dbReference type="HOGENOM" id="CLU_000680_23_2_1"/>
<keyword evidence="7" id="KW-1185">Reference proteome</keyword>
<dbReference type="PROSITE" id="PS50879">
    <property type="entry name" value="RNASE_H_1"/>
    <property type="match status" value="1"/>
</dbReference>
<dbReference type="InterPro" id="IPR012337">
    <property type="entry name" value="RNaseH-like_sf"/>
</dbReference>
<dbReference type="CDD" id="cd09276">
    <property type="entry name" value="Rnase_HI_RT_non_LTR"/>
    <property type="match status" value="1"/>
</dbReference>
<organism evidence="4 6">
    <name type="scientific">Thanatephorus cucumeris (strain AG1-IB / isolate 7/3/14)</name>
    <name type="common">Lettuce bottom rot fungus</name>
    <name type="synonym">Rhizoctonia solani</name>
    <dbReference type="NCBI Taxonomy" id="1108050"/>
    <lineage>
        <taxon>Eukaryota</taxon>
        <taxon>Fungi</taxon>
        <taxon>Dikarya</taxon>
        <taxon>Basidiomycota</taxon>
        <taxon>Agaricomycotina</taxon>
        <taxon>Agaricomycetes</taxon>
        <taxon>Cantharellales</taxon>
        <taxon>Ceratobasidiaceae</taxon>
        <taxon>Rhizoctonia</taxon>
        <taxon>Rhizoctonia solani AG-1</taxon>
    </lineage>
</organism>
<dbReference type="Pfam" id="PF00078">
    <property type="entry name" value="RVT_1"/>
    <property type="match status" value="1"/>
</dbReference>
<feature type="domain" description="RNase H type-1" evidence="3">
    <location>
        <begin position="968"/>
        <end position="1110"/>
    </location>
</feature>
<dbReference type="InterPro" id="IPR036397">
    <property type="entry name" value="RNaseH_sf"/>
</dbReference>
<dbReference type="AlphaFoldDB" id="M5BZD0"/>
<proteinExistence type="predicted"/>
<dbReference type="InterPro" id="IPR000477">
    <property type="entry name" value="RT_dom"/>
</dbReference>
<dbReference type="InterPro" id="IPR036691">
    <property type="entry name" value="Endo/exonu/phosph_ase_sf"/>
</dbReference>
<dbReference type="GO" id="GO:0004523">
    <property type="term" value="F:RNA-DNA hybrid ribonuclease activity"/>
    <property type="evidence" value="ECO:0007669"/>
    <property type="project" value="InterPro"/>
</dbReference>
<dbReference type="EMBL" id="LN679141">
    <property type="protein sequence ID" value="CEL60058.1"/>
    <property type="molecule type" value="Genomic_DNA"/>
</dbReference>
<dbReference type="GO" id="GO:0003676">
    <property type="term" value="F:nucleic acid binding"/>
    <property type="evidence" value="ECO:0007669"/>
    <property type="project" value="InterPro"/>
</dbReference>
<dbReference type="InterPro" id="IPR005135">
    <property type="entry name" value="Endo/exonuclease/phosphatase"/>
</dbReference>
<evidence type="ECO:0000259" key="2">
    <source>
        <dbReference type="PROSITE" id="PS50878"/>
    </source>
</evidence>
<name>M5BZD0_THACB</name>
<evidence type="ECO:0000256" key="1">
    <source>
        <dbReference type="SAM" id="MobiDB-lite"/>
    </source>
</evidence>
<reference evidence="4" key="1">
    <citation type="submission" date="2012-10" db="EMBL/GenBank/DDBJ databases">
        <authorList>
            <person name="Jelonek L."/>
        </authorList>
    </citation>
    <scope>NUCLEOTIDE SEQUENCE</scope>
    <source>
        <strain evidence="4">Isolate 7/3/14</strain>
    </source>
</reference>
<sequence>MQLNVNKSNEAQTAFAHDPDAKKAAIVAIQEPYLDHLGGSRAPPGWTPIYPSDHHKKSQARSRSFLAVNPKLSSNAWEQVPCPSPDITAMKVQTPLGPVLICNVYNPCEVNTSLPHVSALLKAHGGYTIVLGDFNRHHPDWDESRNAHLFTSTALNLAQPLLDIIADTPLVMALPRGLPTLQSTSSKNYTRPDNVFTSTRLAETLISCDTTPSSRPPCTDHFPITTVFDLSTKEIPSITKPNFKKTDWALFRQTLADGLELLPSPCRITTQSEIDARAGDIEKAINKAVRASTPVLNLCARSKRWWTPELGAHRSVSRALSARSYRARADWDDPVHEEYRAQRNRYAQAIKDAKKAHWEAFLEELGEESMWTAARYLSTEPTDGGRTRIPNLNYIGPDGSAASTVDNDSKSRVLMNTFFPPAPTATPDTAQPSPHPTPVEDLPEIQTSHIRQVVYDMKPFKAPGPDGLPACIYINTIDLLDAHLLPIFRASLRLGIYPASWRESRTVVLRKPGKPDYAIAKAYRPIALLNVVSKILSSCVAARLNNLAEEHGWLPDHHFGGRPGRTTTDALHLITKAVKDAWATKKVASALFLDVKGAFPHAYPPRLAENMRSLGVPTVYVEWMLAKLSGRSTCLAFDDFTSTPLPIDNGIDQGCPLSVIFYLLYNAPLVKVPQPLSNELCVAYIDDITFVAWGTSFEDNHRTLVDMMTRPGGGLDWSDTHYSTFELDKTACIDFAPPATSKKQNRPALVIRDQVITPVKSHTLLGVIMDQTLSWNEQCLKALAKGQKWAGQLNRLARMSYGTPVATARRLYLSIAVPRFTYAADVWFTPISKGPGGRRTGSAGFADRLARIQSTAARAILGAMRSTPTSSLDAHLDLLPMHLLMNEACQRAAIRLAATPRSHPLHKAVLRCSKGRKKHQPPLQKILKFADVKPADFESWPFNRRPLPCSPSEPFQDRHRAAAEAWADKPHLLIFADAAASRAGVAAAAVLWDDGNRELRAGVRLGEPDSLSILDAEVAAILLATHLVSVTQEDNIIEDVSIYSDSQAAIACINGHAEGASFELLKAARRGIRAARKGSGGSTISLKWCPGHLGVPGIEEADAEASRAASGHCYPPHLVPHYLSDFRPATNPSTQKQAVKTENRSLAETFWALSKAGVKFTARFPGISPRHFLAHTRNLPRSSATLLYRLTTGHVQLRKHLFRLQLADSPQCEHCGLEPETVTHYLFRCSRYSLQRQLHLGSRGPDYLRLSYVLHATAALTPLFDYIKSTGRFVGLAR</sequence>
<evidence type="ECO:0000313" key="6">
    <source>
        <dbReference type="Proteomes" id="UP000012065"/>
    </source>
</evidence>
<dbReference type="CDD" id="cd01650">
    <property type="entry name" value="RT_nLTR_like"/>
    <property type="match status" value="1"/>
</dbReference>
<dbReference type="InterPro" id="IPR002156">
    <property type="entry name" value="RNaseH_domain"/>
</dbReference>
<dbReference type="OrthoDB" id="412006at2759"/>
<keyword evidence="4" id="KW-0548">Nucleotidyltransferase</keyword>
<feature type="region of interest" description="Disordered" evidence="1">
    <location>
        <begin position="420"/>
        <end position="440"/>
    </location>
</feature>
<keyword evidence="4" id="KW-0695">RNA-directed DNA polymerase</keyword>
<dbReference type="Pfam" id="PF14529">
    <property type="entry name" value="Exo_endo_phos_2"/>
    <property type="match status" value="1"/>
</dbReference>
<dbReference type="PANTHER" id="PTHR33481:SF1">
    <property type="entry name" value="ENDONUCLEASE_EXONUCLEASE_PHOSPHATASE DOMAIN-CONTAINING PROTEIN-RELATED"/>
    <property type="match status" value="1"/>
</dbReference>
<protein>
    <submittedName>
        <fullName evidence="4">Putative RNA-directed DNA polymerase from transposon X-element</fullName>
        <ecNumber evidence="4">2.7.7.49</ecNumber>
    </submittedName>
</protein>
<evidence type="ECO:0000313" key="5">
    <source>
        <dbReference type="EMBL" id="CEL60058.1"/>
    </source>
</evidence>
<dbReference type="PANTHER" id="PTHR33481">
    <property type="entry name" value="REVERSE TRANSCRIPTASE"/>
    <property type="match status" value="1"/>
</dbReference>
<dbReference type="Proteomes" id="UP000012065">
    <property type="component" value="Unassembled WGS sequence"/>
</dbReference>
<dbReference type="SUPFAM" id="SSF56219">
    <property type="entry name" value="DNase I-like"/>
    <property type="match status" value="1"/>
</dbReference>
<dbReference type="Proteomes" id="UP000059188">
    <property type="component" value="Unassembled WGS sequence"/>
</dbReference>
<dbReference type="EMBL" id="CAOJ01010799">
    <property type="protein sequence ID" value="CCO33013.1"/>
    <property type="molecule type" value="Genomic_DNA"/>
</dbReference>
<dbReference type="InterPro" id="IPR043502">
    <property type="entry name" value="DNA/RNA_pol_sf"/>
</dbReference>
<dbReference type="SUPFAM" id="SSF56672">
    <property type="entry name" value="DNA/RNA polymerases"/>
    <property type="match status" value="1"/>
</dbReference>
<dbReference type="Gene3D" id="3.60.10.10">
    <property type="entry name" value="Endonuclease/exonuclease/phosphatase"/>
    <property type="match status" value="1"/>
</dbReference>
<dbReference type="STRING" id="1108050.M5BZD0"/>
<dbReference type="EC" id="2.7.7.49" evidence="4"/>
<gene>
    <name evidence="4" type="primary">ORF2</name>
    <name evidence="4" type="ORF">BN14_07080</name>
    <name evidence="5" type="ORF">RSOLAG1IB_09316</name>
</gene>
<evidence type="ECO:0000313" key="4">
    <source>
        <dbReference type="EMBL" id="CCO33013.1"/>
    </source>
</evidence>
<reference evidence="4 6" key="2">
    <citation type="journal article" date="2013" name="J. Biotechnol.">
        <title>Establishment and interpretation of the genome sequence of the phytopathogenic fungus Rhizoctonia solani AG1-IB isolate 7/3/14.</title>
        <authorList>
            <person name="Wibberg D.W."/>
            <person name="Jelonek L.J."/>
            <person name="Rupp O.R."/>
            <person name="Hennig M.H."/>
            <person name="Eikmeyer F.E."/>
            <person name="Goesmann A.G."/>
            <person name="Hartmann A.H."/>
            <person name="Borriss R.B."/>
            <person name="Grosch R.G."/>
            <person name="Puehler A.P."/>
            <person name="Schlueter A.S."/>
        </authorList>
    </citation>
    <scope>NUCLEOTIDE SEQUENCE [LARGE SCALE GENOMIC DNA]</scope>
    <source>
        <strain evidence="6">AG1-IB / isolate 7/3/14</strain>
        <strain evidence="4">Isolate 7/3/14</strain>
    </source>
</reference>
<evidence type="ECO:0000259" key="3">
    <source>
        <dbReference type="PROSITE" id="PS50879"/>
    </source>
</evidence>
<feature type="domain" description="Reverse transcriptase" evidence="2">
    <location>
        <begin position="490"/>
        <end position="769"/>
    </location>
</feature>
<dbReference type="SUPFAM" id="SSF53098">
    <property type="entry name" value="Ribonuclease H-like"/>
    <property type="match status" value="1"/>
</dbReference>
<keyword evidence="4" id="KW-0808">Transferase</keyword>